<evidence type="ECO:0000256" key="1">
    <source>
        <dbReference type="ARBA" id="ARBA00004496"/>
    </source>
</evidence>
<evidence type="ECO:0000256" key="5">
    <source>
        <dbReference type="ARBA" id="ARBA00023210"/>
    </source>
</evidence>
<dbReference type="RefSeq" id="WP_123691051.1">
    <property type="nucleotide sequence ID" value="NZ_AP019700.1"/>
</dbReference>
<dbReference type="Gene3D" id="3.30.160.880">
    <property type="entry name" value="Cell division protein ZapA protomer, N-terminal domain"/>
    <property type="match status" value="1"/>
</dbReference>
<keyword evidence="11" id="KW-1185">Reference proteome</keyword>
<evidence type="ECO:0000256" key="8">
    <source>
        <dbReference type="ARBA" id="ARBA00026068"/>
    </source>
</evidence>
<evidence type="ECO:0000256" key="3">
    <source>
        <dbReference type="ARBA" id="ARBA00022490"/>
    </source>
</evidence>
<dbReference type="SUPFAM" id="SSF102829">
    <property type="entry name" value="Cell division protein ZapA-like"/>
    <property type="match status" value="1"/>
</dbReference>
<keyword evidence="4 10" id="KW-0132">Cell division</keyword>
<dbReference type="EMBL" id="RJKX01000014">
    <property type="protein sequence ID" value="ROP91291.1"/>
    <property type="molecule type" value="Genomic_DNA"/>
</dbReference>
<reference evidence="10 11" key="1">
    <citation type="submission" date="2018-11" db="EMBL/GenBank/DDBJ databases">
        <title>Genomic Encyclopedia of Type Strains, Phase IV (KMG-IV): sequencing the most valuable type-strain genomes for metagenomic binning, comparative biology and taxonomic classification.</title>
        <authorList>
            <person name="Goeker M."/>
        </authorList>
    </citation>
    <scope>NUCLEOTIDE SEQUENCE [LARGE SCALE GENOMIC DNA]</scope>
    <source>
        <strain evidence="10 11">DSM 5900</strain>
    </source>
</reference>
<comment type="function">
    <text evidence="7">Activator of cell division through the inhibition of FtsZ GTPase activity, therefore promoting FtsZ assembly into bundles of protofilaments necessary for the formation of the division Z ring. It is recruited early at mid-cell but it is not essential for cell division.</text>
</comment>
<dbReference type="GO" id="GO:0000921">
    <property type="term" value="P:septin ring assembly"/>
    <property type="evidence" value="ECO:0007669"/>
    <property type="project" value="TreeGrafter"/>
</dbReference>
<dbReference type="GO" id="GO:0030428">
    <property type="term" value="C:cell septum"/>
    <property type="evidence" value="ECO:0007669"/>
    <property type="project" value="TreeGrafter"/>
</dbReference>
<dbReference type="GO" id="GO:0043093">
    <property type="term" value="P:FtsZ-dependent cytokinesis"/>
    <property type="evidence" value="ECO:0007669"/>
    <property type="project" value="TreeGrafter"/>
</dbReference>
<keyword evidence="5" id="KW-0717">Septation</keyword>
<dbReference type="InterPro" id="IPR007838">
    <property type="entry name" value="Cell_div_ZapA-like"/>
</dbReference>
<accession>A0A3N1LDV9</accession>
<keyword evidence="6" id="KW-0131">Cell cycle</keyword>
<organism evidence="10 11">
    <name type="scientific">Stella humosa</name>
    <dbReference type="NCBI Taxonomy" id="94"/>
    <lineage>
        <taxon>Bacteria</taxon>
        <taxon>Pseudomonadati</taxon>
        <taxon>Pseudomonadota</taxon>
        <taxon>Alphaproteobacteria</taxon>
        <taxon>Rhodospirillales</taxon>
        <taxon>Stellaceae</taxon>
        <taxon>Stella</taxon>
    </lineage>
</organism>
<evidence type="ECO:0000313" key="11">
    <source>
        <dbReference type="Proteomes" id="UP000278222"/>
    </source>
</evidence>
<dbReference type="InterPro" id="IPR036192">
    <property type="entry name" value="Cell_div_ZapA-like_sf"/>
</dbReference>
<dbReference type="GO" id="GO:0000917">
    <property type="term" value="P:division septum assembly"/>
    <property type="evidence" value="ECO:0007669"/>
    <property type="project" value="UniProtKB-KW"/>
</dbReference>
<gene>
    <name evidence="10" type="ORF">EDC65_3156</name>
</gene>
<evidence type="ECO:0000256" key="2">
    <source>
        <dbReference type="ARBA" id="ARBA00015195"/>
    </source>
</evidence>
<dbReference type="AlphaFoldDB" id="A0A3N1LDV9"/>
<evidence type="ECO:0000256" key="7">
    <source>
        <dbReference type="ARBA" id="ARBA00024910"/>
    </source>
</evidence>
<proteinExistence type="predicted"/>
<dbReference type="Proteomes" id="UP000278222">
    <property type="component" value="Unassembled WGS sequence"/>
</dbReference>
<dbReference type="OrthoDB" id="9797575at2"/>
<comment type="subcellular location">
    <subcellularLocation>
        <location evidence="1">Cytoplasm</location>
    </subcellularLocation>
</comment>
<evidence type="ECO:0000256" key="9">
    <source>
        <dbReference type="ARBA" id="ARBA00033158"/>
    </source>
</evidence>
<evidence type="ECO:0000256" key="6">
    <source>
        <dbReference type="ARBA" id="ARBA00023306"/>
    </source>
</evidence>
<evidence type="ECO:0000256" key="4">
    <source>
        <dbReference type="ARBA" id="ARBA00022618"/>
    </source>
</evidence>
<dbReference type="GO" id="GO:0005829">
    <property type="term" value="C:cytosol"/>
    <property type="evidence" value="ECO:0007669"/>
    <property type="project" value="TreeGrafter"/>
</dbReference>
<dbReference type="Pfam" id="PF05164">
    <property type="entry name" value="ZapA"/>
    <property type="match status" value="1"/>
</dbReference>
<dbReference type="PANTHER" id="PTHR34981:SF1">
    <property type="entry name" value="CELL DIVISION PROTEIN ZAPA"/>
    <property type="match status" value="1"/>
</dbReference>
<name>A0A3N1LDV9_9PROT</name>
<evidence type="ECO:0000313" key="10">
    <source>
        <dbReference type="EMBL" id="ROP91291.1"/>
    </source>
</evidence>
<keyword evidence="3" id="KW-0963">Cytoplasm</keyword>
<sequence>MPSVSLTINGRTYSVACGAGEEERLRRLAGYIDQKATQISGDLGQIGEARVILMAGLLIADELASAFEEIARLKRAAEGQSGAADTLGRELDLVAQRVETIAARLEQA</sequence>
<dbReference type="PANTHER" id="PTHR34981">
    <property type="entry name" value="CELL DIVISION PROTEIN ZAPA"/>
    <property type="match status" value="1"/>
</dbReference>
<dbReference type="GO" id="GO:0032153">
    <property type="term" value="C:cell division site"/>
    <property type="evidence" value="ECO:0007669"/>
    <property type="project" value="TreeGrafter"/>
</dbReference>
<comment type="caution">
    <text evidence="10">The sequence shown here is derived from an EMBL/GenBank/DDBJ whole genome shotgun (WGS) entry which is preliminary data.</text>
</comment>
<dbReference type="InterPro" id="IPR042233">
    <property type="entry name" value="Cell_div_ZapA_N"/>
</dbReference>
<protein>
    <recommendedName>
        <fullName evidence="2">Cell division protein ZapA</fullName>
    </recommendedName>
    <alternativeName>
        <fullName evidence="9">Z ring-associated protein ZapA</fullName>
    </alternativeName>
</protein>
<comment type="subunit">
    <text evidence="8">Homodimer. Interacts with FtsZ.</text>
</comment>